<protein>
    <submittedName>
        <fullName evidence="2">Class I SAM-dependent methyltransferase</fullName>
    </submittedName>
</protein>
<evidence type="ECO:0000259" key="1">
    <source>
        <dbReference type="Pfam" id="PF13649"/>
    </source>
</evidence>
<name>A0A8H2LCY3_9FLAO</name>
<comment type="caution">
    <text evidence="2">The sequence shown here is derived from an EMBL/GenBank/DDBJ whole genome shotgun (WGS) entry which is preliminary data.</text>
</comment>
<proteinExistence type="predicted"/>
<feature type="domain" description="Methyltransferase" evidence="1">
    <location>
        <begin position="46"/>
        <end position="128"/>
    </location>
</feature>
<dbReference type="InterPro" id="IPR029063">
    <property type="entry name" value="SAM-dependent_MTases_sf"/>
</dbReference>
<dbReference type="PANTHER" id="PTHR12843">
    <property type="entry name" value="PROTEIN-LYSINE N-METHYLTRANSFERASE METTL10"/>
    <property type="match status" value="1"/>
</dbReference>
<dbReference type="PANTHER" id="PTHR12843:SF5">
    <property type="entry name" value="EEF1A LYSINE METHYLTRANSFERASE 2"/>
    <property type="match status" value="1"/>
</dbReference>
<evidence type="ECO:0000313" key="2">
    <source>
        <dbReference type="EMBL" id="TYB70033.1"/>
    </source>
</evidence>
<dbReference type="Gene3D" id="3.40.50.150">
    <property type="entry name" value="Vaccinia Virus protein VP39"/>
    <property type="match status" value="1"/>
</dbReference>
<dbReference type="GO" id="GO:0008168">
    <property type="term" value="F:methyltransferase activity"/>
    <property type="evidence" value="ECO:0007669"/>
    <property type="project" value="UniProtKB-KW"/>
</dbReference>
<dbReference type="Pfam" id="PF13649">
    <property type="entry name" value="Methyltransf_25"/>
    <property type="match status" value="1"/>
</dbReference>
<keyword evidence="2" id="KW-0489">Methyltransferase</keyword>
<dbReference type="InterPro" id="IPR041698">
    <property type="entry name" value="Methyltransf_25"/>
</dbReference>
<dbReference type="AlphaFoldDB" id="A0A8H2LCY3"/>
<reference evidence="2 3" key="1">
    <citation type="submission" date="2019-08" db="EMBL/GenBank/DDBJ databases">
        <title>Genomes of Antarctic Bizionia species.</title>
        <authorList>
            <person name="Bowman J.P."/>
        </authorList>
    </citation>
    <scope>NUCLEOTIDE SEQUENCE [LARGE SCALE GENOMIC DNA]</scope>
    <source>
        <strain evidence="2 3">HFD</strain>
    </source>
</reference>
<dbReference type="EMBL" id="VSKM01000018">
    <property type="protein sequence ID" value="TYB70033.1"/>
    <property type="molecule type" value="Genomic_DNA"/>
</dbReference>
<keyword evidence="3" id="KW-1185">Reference proteome</keyword>
<dbReference type="Proteomes" id="UP000323324">
    <property type="component" value="Unassembled WGS sequence"/>
</dbReference>
<dbReference type="SUPFAM" id="SSF53335">
    <property type="entry name" value="S-adenosyl-L-methionine-dependent methyltransferases"/>
    <property type="match status" value="1"/>
</dbReference>
<evidence type="ECO:0000313" key="3">
    <source>
        <dbReference type="Proteomes" id="UP000323324"/>
    </source>
</evidence>
<sequence>MTIDKKEHWETVYKTKTPEQVSWTQEIPRTSLDFIASLNAEKTAKIIDIGGGDSKLVDCLLDDGYKNITVLDISKKAIDKAKARLGDRAELVNWVVSDIINFKPNTTYDIWHDRAAFHFLTTPEAINCYIELTKNAVSGFMILGTFSENGPEKCSGLAISQYSENTLEHTFKGDFSKLNCKTEDHTTPFNTTQNFVFCSFEKRNKLRT</sequence>
<keyword evidence="2" id="KW-0808">Transferase</keyword>
<dbReference type="GO" id="GO:0032259">
    <property type="term" value="P:methylation"/>
    <property type="evidence" value="ECO:0007669"/>
    <property type="project" value="UniProtKB-KW"/>
</dbReference>
<gene>
    <name evidence="2" type="ORF">ES676_13520</name>
</gene>
<organism evidence="2 3">
    <name type="scientific">Bizionia saleffrena</name>
    <dbReference type="NCBI Taxonomy" id="291189"/>
    <lineage>
        <taxon>Bacteria</taxon>
        <taxon>Pseudomonadati</taxon>
        <taxon>Bacteroidota</taxon>
        <taxon>Flavobacteriia</taxon>
        <taxon>Flavobacteriales</taxon>
        <taxon>Flavobacteriaceae</taxon>
        <taxon>Bizionia</taxon>
    </lineage>
</organism>
<accession>A0A8H2LCY3</accession>
<dbReference type="RefSeq" id="WP_148370859.1">
    <property type="nucleotide sequence ID" value="NZ_VSKM01000018.1"/>
</dbReference>